<name>A0A5B7DAY0_PORTR</name>
<proteinExistence type="predicted"/>
<keyword evidence="3" id="KW-1185">Reference proteome</keyword>
<sequence length="66" mass="7109">MVSVPPDFYHHLLYSIITYRPSNTGGRAAVTVSAGEGAAGHFPQRRPAGTSARRNERHDIGNGMDS</sequence>
<reference evidence="2 3" key="1">
    <citation type="submission" date="2019-05" db="EMBL/GenBank/DDBJ databases">
        <title>Another draft genome of Portunus trituberculatus and its Hox gene families provides insights of decapod evolution.</title>
        <authorList>
            <person name="Jeong J.-H."/>
            <person name="Song I."/>
            <person name="Kim S."/>
            <person name="Choi T."/>
            <person name="Kim D."/>
            <person name="Ryu S."/>
            <person name="Kim W."/>
        </authorList>
    </citation>
    <scope>NUCLEOTIDE SEQUENCE [LARGE SCALE GENOMIC DNA]</scope>
    <source>
        <tissue evidence="2">Muscle</tissue>
    </source>
</reference>
<comment type="caution">
    <text evidence="2">The sequence shown here is derived from an EMBL/GenBank/DDBJ whole genome shotgun (WGS) entry which is preliminary data.</text>
</comment>
<dbReference type="Proteomes" id="UP000324222">
    <property type="component" value="Unassembled WGS sequence"/>
</dbReference>
<gene>
    <name evidence="2" type="ORF">E2C01_011404</name>
</gene>
<accession>A0A5B7DAY0</accession>
<evidence type="ECO:0000313" key="3">
    <source>
        <dbReference type="Proteomes" id="UP000324222"/>
    </source>
</evidence>
<evidence type="ECO:0000313" key="2">
    <source>
        <dbReference type="EMBL" id="MPC18518.1"/>
    </source>
</evidence>
<dbReference type="AlphaFoldDB" id="A0A5B7DAY0"/>
<organism evidence="2 3">
    <name type="scientific">Portunus trituberculatus</name>
    <name type="common">Swimming crab</name>
    <name type="synonym">Neptunus trituberculatus</name>
    <dbReference type="NCBI Taxonomy" id="210409"/>
    <lineage>
        <taxon>Eukaryota</taxon>
        <taxon>Metazoa</taxon>
        <taxon>Ecdysozoa</taxon>
        <taxon>Arthropoda</taxon>
        <taxon>Crustacea</taxon>
        <taxon>Multicrustacea</taxon>
        <taxon>Malacostraca</taxon>
        <taxon>Eumalacostraca</taxon>
        <taxon>Eucarida</taxon>
        <taxon>Decapoda</taxon>
        <taxon>Pleocyemata</taxon>
        <taxon>Brachyura</taxon>
        <taxon>Eubrachyura</taxon>
        <taxon>Portunoidea</taxon>
        <taxon>Portunidae</taxon>
        <taxon>Portuninae</taxon>
        <taxon>Portunus</taxon>
    </lineage>
</organism>
<protein>
    <submittedName>
        <fullName evidence="2">Uncharacterized protein</fullName>
    </submittedName>
</protein>
<dbReference type="EMBL" id="VSRR010000687">
    <property type="protein sequence ID" value="MPC18518.1"/>
    <property type="molecule type" value="Genomic_DNA"/>
</dbReference>
<feature type="region of interest" description="Disordered" evidence="1">
    <location>
        <begin position="34"/>
        <end position="66"/>
    </location>
</feature>
<evidence type="ECO:0000256" key="1">
    <source>
        <dbReference type="SAM" id="MobiDB-lite"/>
    </source>
</evidence>